<dbReference type="RefSeq" id="WP_136002988.1">
    <property type="nucleotide sequence ID" value="NZ_SRYW01000001.1"/>
</dbReference>
<keyword evidence="2" id="KW-1133">Transmembrane helix</keyword>
<sequence length="571" mass="60433">MRADSPTHRALRTVLALLLCIGFGAQAQQPRAWLDRDRIDEGGTVTLNIQSDQAGAVPDYAPLRADFDLGSQTSSRQVQWSNGDMTSRTLHGIALTPRRAGTLTLPPLRVGSGLTPPLTLQVAAVAGATDPGAARGNAAVFLETEVDDTTPYVQQSVGVVVRLYYASQLVSGELVLDTPEGASLQRVGEDRSLVRDVNGRRYNLVERRFLLIPERSGPLALAGARFDGRSAGGFFDDMFGGDGRLRARAPDRTLQVQAQPDAAPQPWLPLHDLRLRYTAAPEAGRAGEAATVVVEATALGATRAQFPELPVPDVGPTAQVFAEPPQYDETFSGTTPQLKLTRRYAIVPRQPGALTVPGLKMAWWDVKAGQARTATVPDLTLQVGAGSGAAAAPAPIALDTLSPLPGTPAGASTAVPIQPVQAAGRPWGWIAAAAGFAALWLVTLAIALGLGWRRRRGAPVAPRHLAGSPEVARPSLAALRQAMDVQGLDEVVAVLAGMAGVQTLEQVLEQLESPDQRAALVQMQRARWGGQGGDVAAARQALRRVFHDGPHWRPVDAPENNGLAPLYPSAR</sequence>
<evidence type="ECO:0000313" key="4">
    <source>
        <dbReference type="EMBL" id="TGY37092.1"/>
    </source>
</evidence>
<accession>A0A4S2D7H2</accession>
<evidence type="ECO:0000256" key="3">
    <source>
        <dbReference type="SAM" id="SignalP"/>
    </source>
</evidence>
<dbReference type="InterPro" id="IPR025738">
    <property type="entry name" value="BatD"/>
</dbReference>
<dbReference type="PANTHER" id="PTHR40940:SF1">
    <property type="entry name" value="PROTEIN BATD"/>
    <property type="match status" value="1"/>
</dbReference>
<dbReference type="EMBL" id="SRYW01000001">
    <property type="protein sequence ID" value="TGY37092.1"/>
    <property type="molecule type" value="Genomic_DNA"/>
</dbReference>
<protein>
    <submittedName>
        <fullName evidence="4">Protein BatD</fullName>
    </submittedName>
</protein>
<comment type="caution">
    <text evidence="4">The sequence shown here is derived from an EMBL/GenBank/DDBJ whole genome shotgun (WGS) entry which is preliminary data.</text>
</comment>
<feature type="region of interest" description="Disordered" evidence="1">
    <location>
        <begin position="549"/>
        <end position="571"/>
    </location>
</feature>
<keyword evidence="2" id="KW-0472">Membrane</keyword>
<name>A0A4S2D7H2_STEMA</name>
<reference evidence="4 5" key="1">
    <citation type="submission" date="2019-04" db="EMBL/GenBank/DDBJ databases">
        <title>Microbes associate with the intestines of laboratory mice.</title>
        <authorList>
            <person name="Navarre W."/>
            <person name="Wong E."/>
            <person name="Huang K."/>
            <person name="Tropini C."/>
            <person name="Ng K."/>
            <person name="Yu B."/>
        </authorList>
    </citation>
    <scope>NUCLEOTIDE SEQUENCE [LARGE SCALE GENOMIC DNA]</scope>
    <source>
        <strain evidence="4 5">NM62_B4-13</strain>
    </source>
</reference>
<feature type="chain" id="PRO_5020895482" evidence="3">
    <location>
        <begin position="28"/>
        <end position="571"/>
    </location>
</feature>
<dbReference type="AlphaFoldDB" id="A0A4S2D7H2"/>
<dbReference type="Pfam" id="PF13584">
    <property type="entry name" value="BatD"/>
    <property type="match status" value="1"/>
</dbReference>
<keyword evidence="3" id="KW-0732">Signal</keyword>
<organism evidence="4 5">
    <name type="scientific">Stenotrophomonas maltophilia</name>
    <name type="common">Pseudomonas maltophilia</name>
    <name type="synonym">Xanthomonas maltophilia</name>
    <dbReference type="NCBI Taxonomy" id="40324"/>
    <lineage>
        <taxon>Bacteria</taxon>
        <taxon>Pseudomonadati</taxon>
        <taxon>Pseudomonadota</taxon>
        <taxon>Gammaproteobacteria</taxon>
        <taxon>Lysobacterales</taxon>
        <taxon>Lysobacteraceae</taxon>
        <taxon>Stenotrophomonas</taxon>
        <taxon>Stenotrophomonas maltophilia group</taxon>
    </lineage>
</organism>
<dbReference type="OrthoDB" id="5293418at2"/>
<dbReference type="Proteomes" id="UP000306631">
    <property type="component" value="Unassembled WGS sequence"/>
</dbReference>
<proteinExistence type="predicted"/>
<evidence type="ECO:0000256" key="2">
    <source>
        <dbReference type="SAM" id="Phobius"/>
    </source>
</evidence>
<evidence type="ECO:0000313" key="5">
    <source>
        <dbReference type="Proteomes" id="UP000306631"/>
    </source>
</evidence>
<feature type="signal peptide" evidence="3">
    <location>
        <begin position="1"/>
        <end position="27"/>
    </location>
</feature>
<dbReference type="PANTHER" id="PTHR40940">
    <property type="entry name" value="PROTEIN BATD-RELATED"/>
    <property type="match status" value="1"/>
</dbReference>
<evidence type="ECO:0000256" key="1">
    <source>
        <dbReference type="SAM" id="MobiDB-lite"/>
    </source>
</evidence>
<gene>
    <name evidence="4" type="ORF">E5352_00565</name>
</gene>
<feature type="transmembrane region" description="Helical" evidence="2">
    <location>
        <begin position="427"/>
        <end position="450"/>
    </location>
</feature>
<keyword evidence="2" id="KW-0812">Transmembrane</keyword>